<reference evidence="2 3" key="1">
    <citation type="submission" date="2024-03" db="EMBL/GenBank/DDBJ databases">
        <title>Chitinophaga caseinilytica sp. nov., a casein hydrolysing bacterium isolated from forest soil.</title>
        <authorList>
            <person name="Lee D.S."/>
            <person name="Han D.M."/>
            <person name="Baek J.H."/>
            <person name="Choi D.G."/>
            <person name="Jeon J.H."/>
            <person name="Jeon C.O."/>
        </authorList>
    </citation>
    <scope>NUCLEOTIDE SEQUENCE [LARGE SCALE GENOMIC DNA]</scope>
    <source>
        <strain evidence="2 3">KACC 19118</strain>
    </source>
</reference>
<evidence type="ECO:0000313" key="2">
    <source>
        <dbReference type="EMBL" id="WZN43998.1"/>
    </source>
</evidence>
<dbReference type="Pfam" id="PF00248">
    <property type="entry name" value="Aldo_ket_red"/>
    <property type="match status" value="1"/>
</dbReference>
<evidence type="ECO:0000313" key="3">
    <source>
        <dbReference type="Proteomes" id="UP001449657"/>
    </source>
</evidence>
<evidence type="ECO:0000259" key="1">
    <source>
        <dbReference type="Pfam" id="PF00248"/>
    </source>
</evidence>
<dbReference type="RefSeq" id="WP_341838792.1">
    <property type="nucleotide sequence ID" value="NZ_CP149792.1"/>
</dbReference>
<keyword evidence="3" id="KW-1185">Reference proteome</keyword>
<accession>A0ABZ2YXH3</accession>
<proteinExistence type="predicted"/>
<dbReference type="SUPFAM" id="SSF51430">
    <property type="entry name" value="NAD(P)-linked oxidoreductase"/>
    <property type="match status" value="1"/>
</dbReference>
<dbReference type="InterPro" id="IPR036812">
    <property type="entry name" value="NAD(P)_OxRdtase_dom_sf"/>
</dbReference>
<gene>
    <name evidence="2" type="ORF">WJU22_13930</name>
</gene>
<name>A0ABZ2YXH3_9BACT</name>
<dbReference type="EMBL" id="CP150096">
    <property type="protein sequence ID" value="WZN43998.1"/>
    <property type="molecule type" value="Genomic_DNA"/>
</dbReference>
<dbReference type="Gene3D" id="3.20.20.100">
    <property type="entry name" value="NADP-dependent oxidoreductase domain"/>
    <property type="match status" value="1"/>
</dbReference>
<dbReference type="PANTHER" id="PTHR42686">
    <property type="entry name" value="GH17980P-RELATED"/>
    <property type="match status" value="1"/>
</dbReference>
<organism evidence="2 3">
    <name type="scientific">Chitinophaga caseinilytica</name>
    <dbReference type="NCBI Taxonomy" id="2267521"/>
    <lineage>
        <taxon>Bacteria</taxon>
        <taxon>Pseudomonadati</taxon>
        <taxon>Bacteroidota</taxon>
        <taxon>Chitinophagia</taxon>
        <taxon>Chitinophagales</taxon>
        <taxon>Chitinophagaceae</taxon>
        <taxon>Chitinophaga</taxon>
    </lineage>
</organism>
<sequence length="297" mass="32369">MIFERLILGTAGIGGIWGPVEPAASVETVLLAMELGIGAIDTAPAYAQAEQFVGEALRQWRRPLPAISSKVGRLPGTTAYDGHYDYSRDAMFRSAAASLEKLGIPELDVLFLHDPAQIPQNDFERVVEVMVELKDRGYARHIGIGGNPPLYAWPWLVDDTFSVLMEYNRLNACHTPALETSLPAALAAGKRYYAASPLNMGALGRPFAEFSRNPPAWLPESDITAARSLHLLAESEGLALRTMAHRFLLSFPPEFNIVIGPSNPEELRATLGDFTAGPLSAPLFQKILQSSKEKSLT</sequence>
<dbReference type="Proteomes" id="UP001449657">
    <property type="component" value="Chromosome"/>
</dbReference>
<protein>
    <submittedName>
        <fullName evidence="2">Aldo/keto reductase</fullName>
    </submittedName>
</protein>
<dbReference type="InterPro" id="IPR020471">
    <property type="entry name" value="AKR"/>
</dbReference>
<dbReference type="PANTHER" id="PTHR42686:SF1">
    <property type="entry name" value="GH17980P-RELATED"/>
    <property type="match status" value="1"/>
</dbReference>
<dbReference type="CDD" id="cd19090">
    <property type="entry name" value="AKR_AKR15A-like"/>
    <property type="match status" value="1"/>
</dbReference>
<dbReference type="InterPro" id="IPR023210">
    <property type="entry name" value="NADP_OxRdtase_dom"/>
</dbReference>
<feature type="domain" description="NADP-dependent oxidoreductase" evidence="1">
    <location>
        <begin position="5"/>
        <end position="287"/>
    </location>
</feature>